<gene>
    <name evidence="2" type="primary">AlNc14C1G131</name>
    <name evidence="2" type="ORF">ALNC14_001420</name>
</gene>
<feature type="domain" description="DDE-1" evidence="1">
    <location>
        <begin position="44"/>
        <end position="191"/>
    </location>
</feature>
<dbReference type="GO" id="GO:0003676">
    <property type="term" value="F:nucleic acid binding"/>
    <property type="evidence" value="ECO:0007669"/>
    <property type="project" value="InterPro"/>
</dbReference>
<dbReference type="HOGENOM" id="CLU_031434_4_0_1"/>
<organism evidence="2">
    <name type="scientific">Albugo laibachii Nc14</name>
    <dbReference type="NCBI Taxonomy" id="890382"/>
    <lineage>
        <taxon>Eukaryota</taxon>
        <taxon>Sar</taxon>
        <taxon>Stramenopiles</taxon>
        <taxon>Oomycota</taxon>
        <taxon>Peronosporomycetes</taxon>
        <taxon>Albuginales</taxon>
        <taxon>Albuginaceae</taxon>
        <taxon>Albugo</taxon>
    </lineage>
</organism>
<evidence type="ECO:0000313" key="2">
    <source>
        <dbReference type="EMBL" id="CCA13999.1"/>
    </source>
</evidence>
<name>F0VYY4_9STRA</name>
<accession>F0VYY4</accession>
<reference evidence="2" key="1">
    <citation type="journal article" date="2011" name="PLoS Biol.">
        <title>Gene gain and loss during evolution of obligate parasitism in the white rust pathogen of Arabidopsis thaliana.</title>
        <authorList>
            <person name="Kemen E."/>
            <person name="Gardiner A."/>
            <person name="Schultz-Larsen T."/>
            <person name="Kemen A.C."/>
            <person name="Balmuth A.L."/>
            <person name="Robert-Seilaniantz A."/>
            <person name="Bailey K."/>
            <person name="Holub E."/>
            <person name="Studholme D.J."/>
            <person name="Maclean D."/>
            <person name="Jones J.D."/>
        </authorList>
    </citation>
    <scope>NUCLEOTIDE SEQUENCE</scope>
</reference>
<dbReference type="AlphaFoldDB" id="F0VYY4"/>
<dbReference type="EMBL" id="FR824046">
    <property type="protein sequence ID" value="CCA13999.1"/>
    <property type="molecule type" value="Genomic_DNA"/>
</dbReference>
<reference evidence="2" key="2">
    <citation type="submission" date="2011-02" db="EMBL/GenBank/DDBJ databases">
        <authorList>
            <person name="MacLean D."/>
        </authorList>
    </citation>
    <scope>NUCLEOTIDE SEQUENCE</scope>
</reference>
<sequence length="192" mass="22254">MVTHGIEKIYNADQTGVFFEYVPKMTVNDKGQKTVWVRSGGKDKERLTAMILGDSECTKYPPFIVLHTTKSKKVEQAVENESQRHGLRKAMWKKVKPAQDATGLQVYGNRTAWWNSRLSLAFLNYHFGSHDENDIPVLLLWDDFSSHWTREVTELATILRVILERVPPKFTYVCQPADISWNQPFKSRLRRA</sequence>
<dbReference type="Pfam" id="PF03184">
    <property type="entry name" value="DDE_1"/>
    <property type="match status" value="1"/>
</dbReference>
<proteinExistence type="predicted"/>
<evidence type="ECO:0000259" key="1">
    <source>
        <dbReference type="Pfam" id="PF03184"/>
    </source>
</evidence>
<dbReference type="InterPro" id="IPR004875">
    <property type="entry name" value="DDE_SF_endonuclease_dom"/>
</dbReference>
<protein>
    <submittedName>
        <fullName evidence="2">Uncharacterized protein AlNc14C1G131</fullName>
    </submittedName>
</protein>